<evidence type="ECO:0000259" key="2">
    <source>
        <dbReference type="Pfam" id="PF13546"/>
    </source>
</evidence>
<evidence type="ECO:0000256" key="1">
    <source>
        <dbReference type="SAM" id="MobiDB-lite"/>
    </source>
</evidence>
<protein>
    <submittedName>
        <fullName evidence="3">Transposase</fullName>
    </submittedName>
</protein>
<evidence type="ECO:0000313" key="3">
    <source>
        <dbReference type="EMBL" id="TLQ42011.1"/>
    </source>
</evidence>
<dbReference type="OrthoDB" id="3339508at2"/>
<feature type="compositionally biased region" description="Basic and acidic residues" evidence="1">
    <location>
        <begin position="462"/>
        <end position="482"/>
    </location>
</feature>
<dbReference type="Proteomes" id="UP000305921">
    <property type="component" value="Unassembled WGS sequence"/>
</dbReference>
<dbReference type="SUPFAM" id="SSF53098">
    <property type="entry name" value="Ribonuclease H-like"/>
    <property type="match status" value="1"/>
</dbReference>
<dbReference type="InterPro" id="IPR012337">
    <property type="entry name" value="RNaseH-like_sf"/>
</dbReference>
<gene>
    <name evidence="3" type="ORF">FEF34_00840</name>
</gene>
<dbReference type="RefSeq" id="WP_138051422.1">
    <property type="nucleotide sequence ID" value="NZ_VAWE01000001.1"/>
</dbReference>
<dbReference type="Pfam" id="PF13546">
    <property type="entry name" value="DDE_5"/>
    <property type="match status" value="1"/>
</dbReference>
<feature type="compositionally biased region" description="Low complexity" evidence="1">
    <location>
        <begin position="430"/>
        <end position="441"/>
    </location>
</feature>
<dbReference type="NCBIfam" id="NF041680">
    <property type="entry name" value="transp_NF041680"/>
    <property type="match status" value="1"/>
</dbReference>
<feature type="region of interest" description="Disordered" evidence="1">
    <location>
        <begin position="410"/>
        <end position="482"/>
    </location>
</feature>
<reference evidence="3 4" key="1">
    <citation type="submission" date="2019-05" db="EMBL/GenBank/DDBJ databases">
        <title>Streptomyces marianii sp. nov., a novel marine actinomycete from southern coast of India.</title>
        <authorList>
            <person name="Iniyan A.M."/>
            <person name="Wink J."/>
            <person name="Ramprasad E."/>
            <person name="Ramana C.V."/>
            <person name="Bunk B."/>
            <person name="Sproer C."/>
            <person name="Joseph F.-J.R.S."/>
            <person name="Vincent S.G.P."/>
        </authorList>
    </citation>
    <scope>NUCLEOTIDE SEQUENCE [LARGE SCALE GENOMIC DNA]</scope>
    <source>
        <strain evidence="3 4">ICN19</strain>
    </source>
</reference>
<dbReference type="EMBL" id="VAWE01000001">
    <property type="protein sequence ID" value="TLQ42011.1"/>
    <property type="molecule type" value="Genomic_DNA"/>
</dbReference>
<proteinExistence type="predicted"/>
<dbReference type="AlphaFoldDB" id="A0A5R9DWJ9"/>
<feature type="domain" description="Transposase IS701-like DDE" evidence="2">
    <location>
        <begin position="22"/>
        <end position="288"/>
    </location>
</feature>
<sequence>MSVPAGASEGEALGVLSRFRVEFYECLYKRADALFELTDAVLCADGPVKTLVELSLAVEHRRGHGAMYAALDRGWAEPTRLRRALSGLPLPRAADGRIVLAVDVSNWLRPDAPTSDDRLFCHVYGRGARSKDQFVPGWPYSFVAALETGHTSWVAMLDAVRLGPADDATAVTANQLRDTVERLLHAGQWNPGDPEVLVVMDSGYDVAYLSHALADLPVVLLGRLRSDRVMLRDPGPARSGPRGGRPRRHGGVLALSRPETWHSPEVTTSTDTTRYGTAEARAWDRMHPRLTHRGPWLNHAEEELPVLHGTLIRLTVERLPGDRDPKPVWLWCSATGATGADVDRWWQAFLHRFDLEHTFRLMKQTLGWTRPKVRHTGTADLWTWLIIAAHTQLRLARAFAEDLRRPWERPATEPRRLTPARVRRGFRNIRATAARPATAPKPTRPGPGRPPGSKNKQRAKRHDVGKTIKRAESIKEHQTQRG</sequence>
<accession>A0A5R9DWJ9</accession>
<evidence type="ECO:0000313" key="4">
    <source>
        <dbReference type="Proteomes" id="UP000305921"/>
    </source>
</evidence>
<dbReference type="InterPro" id="IPR038721">
    <property type="entry name" value="IS701-like_DDE_dom"/>
</dbReference>
<comment type="caution">
    <text evidence="3">The sequence shown here is derived from an EMBL/GenBank/DDBJ whole genome shotgun (WGS) entry which is preliminary data.</text>
</comment>
<name>A0A5R9DWJ9_9ACTN</name>
<organism evidence="3 4">
    <name type="scientific">Streptomyces marianii</name>
    <dbReference type="NCBI Taxonomy" id="1817406"/>
    <lineage>
        <taxon>Bacteria</taxon>
        <taxon>Bacillati</taxon>
        <taxon>Actinomycetota</taxon>
        <taxon>Actinomycetes</taxon>
        <taxon>Kitasatosporales</taxon>
        <taxon>Streptomycetaceae</taxon>
        <taxon>Streptomyces</taxon>
    </lineage>
</organism>
<feature type="region of interest" description="Disordered" evidence="1">
    <location>
        <begin position="231"/>
        <end position="271"/>
    </location>
</feature>
<keyword evidence="4" id="KW-1185">Reference proteome</keyword>